<accession>A0AAW0H475</accession>
<dbReference type="Proteomes" id="UP001488838">
    <property type="component" value="Unassembled WGS sequence"/>
</dbReference>
<dbReference type="SUPFAM" id="SSF81321">
    <property type="entry name" value="Family A G protein-coupled receptor-like"/>
    <property type="match status" value="1"/>
</dbReference>
<organism evidence="11 12">
    <name type="scientific">Myodes glareolus</name>
    <name type="common">Bank vole</name>
    <name type="synonym">Clethrionomys glareolus</name>
    <dbReference type="NCBI Taxonomy" id="447135"/>
    <lineage>
        <taxon>Eukaryota</taxon>
        <taxon>Metazoa</taxon>
        <taxon>Chordata</taxon>
        <taxon>Craniata</taxon>
        <taxon>Vertebrata</taxon>
        <taxon>Euteleostomi</taxon>
        <taxon>Mammalia</taxon>
        <taxon>Eutheria</taxon>
        <taxon>Euarchontoglires</taxon>
        <taxon>Glires</taxon>
        <taxon>Rodentia</taxon>
        <taxon>Myomorpha</taxon>
        <taxon>Muroidea</taxon>
        <taxon>Cricetidae</taxon>
        <taxon>Arvicolinae</taxon>
        <taxon>Myodes</taxon>
    </lineage>
</organism>
<dbReference type="InterPro" id="IPR017452">
    <property type="entry name" value="GPCR_Rhodpsn_7TM"/>
</dbReference>
<comment type="subcellular location">
    <subcellularLocation>
        <location evidence="1">Cell membrane</location>
        <topology evidence="1">Multi-pass membrane protein</topology>
    </subcellularLocation>
</comment>
<evidence type="ECO:0000256" key="2">
    <source>
        <dbReference type="ARBA" id="ARBA00022475"/>
    </source>
</evidence>
<keyword evidence="3 9" id="KW-0812">Transmembrane</keyword>
<evidence type="ECO:0000256" key="3">
    <source>
        <dbReference type="ARBA" id="ARBA00022692"/>
    </source>
</evidence>
<sequence length="95" mass="11132">MLFFLIFGLPLGIYFLLYELFKQTDYVEMCDLRVTVLLSCVNSCANPIIYFFIGSIRHRRSQRKSLKLFLQKALQDTPEEEGGERACSRETEEQL</sequence>
<feature type="domain" description="G-protein coupled receptors family 1 profile" evidence="10">
    <location>
        <begin position="1"/>
        <end position="50"/>
    </location>
</feature>
<keyword evidence="5" id="KW-0297">G-protein coupled receptor</keyword>
<evidence type="ECO:0000256" key="5">
    <source>
        <dbReference type="ARBA" id="ARBA00023040"/>
    </source>
</evidence>
<comment type="caution">
    <text evidence="11">The sequence shown here is derived from an EMBL/GenBank/DDBJ whole genome shotgun (WGS) entry which is preliminary data.</text>
</comment>
<keyword evidence="2" id="KW-1003">Cell membrane</keyword>
<keyword evidence="12" id="KW-1185">Reference proteome</keyword>
<evidence type="ECO:0000256" key="9">
    <source>
        <dbReference type="SAM" id="Phobius"/>
    </source>
</evidence>
<evidence type="ECO:0000259" key="10">
    <source>
        <dbReference type="PROSITE" id="PS50262"/>
    </source>
</evidence>
<proteinExistence type="predicted"/>
<gene>
    <name evidence="11" type="ORF">U0070_007480</name>
</gene>
<dbReference type="AlphaFoldDB" id="A0AAW0H475"/>
<evidence type="ECO:0000256" key="7">
    <source>
        <dbReference type="ARBA" id="ARBA00023170"/>
    </source>
</evidence>
<dbReference type="EMBL" id="JBBHLL010001318">
    <property type="protein sequence ID" value="KAK7796223.1"/>
    <property type="molecule type" value="Genomic_DNA"/>
</dbReference>
<name>A0AAW0H475_MYOGA</name>
<evidence type="ECO:0000313" key="11">
    <source>
        <dbReference type="EMBL" id="KAK7796223.1"/>
    </source>
</evidence>
<feature type="transmembrane region" description="Helical" evidence="9">
    <location>
        <begin position="32"/>
        <end position="53"/>
    </location>
</feature>
<dbReference type="InterPro" id="IPR026234">
    <property type="entry name" value="MRGPCRFAMILY"/>
</dbReference>
<evidence type="ECO:0000256" key="8">
    <source>
        <dbReference type="ARBA" id="ARBA00023224"/>
    </source>
</evidence>
<evidence type="ECO:0000256" key="6">
    <source>
        <dbReference type="ARBA" id="ARBA00023136"/>
    </source>
</evidence>
<protein>
    <recommendedName>
        <fullName evidence="10">G-protein coupled receptors family 1 profile domain-containing protein</fullName>
    </recommendedName>
</protein>
<evidence type="ECO:0000256" key="1">
    <source>
        <dbReference type="ARBA" id="ARBA00004651"/>
    </source>
</evidence>
<dbReference type="PANTHER" id="PTHR11334:SF29">
    <property type="entry name" value="MAS-RELATED G-PROTEIN COUPLED RECEPTOR MEMBER X2"/>
    <property type="match status" value="1"/>
</dbReference>
<dbReference type="PROSITE" id="PS50262">
    <property type="entry name" value="G_PROTEIN_RECEP_F1_2"/>
    <property type="match status" value="1"/>
</dbReference>
<dbReference type="GO" id="GO:0005886">
    <property type="term" value="C:plasma membrane"/>
    <property type="evidence" value="ECO:0007669"/>
    <property type="project" value="UniProtKB-SubCell"/>
</dbReference>
<keyword evidence="4 9" id="KW-1133">Transmembrane helix</keyword>
<reference evidence="11 12" key="1">
    <citation type="journal article" date="2023" name="bioRxiv">
        <title>Conserved and derived expression patterns and positive selection on dental genes reveal complex evolutionary context of ever-growing rodent molars.</title>
        <authorList>
            <person name="Calamari Z.T."/>
            <person name="Song A."/>
            <person name="Cohen E."/>
            <person name="Akter M."/>
            <person name="Roy R.D."/>
            <person name="Hallikas O."/>
            <person name="Christensen M.M."/>
            <person name="Li P."/>
            <person name="Marangoni P."/>
            <person name="Jernvall J."/>
            <person name="Klein O.D."/>
        </authorList>
    </citation>
    <scope>NUCLEOTIDE SEQUENCE [LARGE SCALE GENOMIC DNA]</scope>
    <source>
        <strain evidence="11">V071</strain>
    </source>
</reference>
<dbReference type="PANTHER" id="PTHR11334">
    <property type="entry name" value="MAS-RELATED G-PROTEIN COUPLED RECEPTOR"/>
    <property type="match status" value="1"/>
</dbReference>
<dbReference type="Gene3D" id="1.20.1070.10">
    <property type="entry name" value="Rhodopsin 7-helix transmembrane proteins"/>
    <property type="match status" value="1"/>
</dbReference>
<keyword evidence="7" id="KW-0675">Receptor</keyword>
<keyword evidence="8" id="KW-0807">Transducer</keyword>
<keyword evidence="6 9" id="KW-0472">Membrane</keyword>
<evidence type="ECO:0000256" key="4">
    <source>
        <dbReference type="ARBA" id="ARBA00022989"/>
    </source>
</evidence>
<evidence type="ECO:0000313" key="12">
    <source>
        <dbReference type="Proteomes" id="UP001488838"/>
    </source>
</evidence>
<dbReference type="GO" id="GO:0004930">
    <property type="term" value="F:G protein-coupled receptor activity"/>
    <property type="evidence" value="ECO:0007669"/>
    <property type="project" value="UniProtKB-KW"/>
</dbReference>